<comment type="caution">
    <text evidence="6">The sequence shown here is derived from an EMBL/GenBank/DDBJ whole genome shotgun (WGS) entry which is preliminary data.</text>
</comment>
<dbReference type="Pfam" id="PF16683">
    <property type="entry name" value="TGase_elicitor"/>
    <property type="match status" value="1"/>
</dbReference>
<keyword evidence="7" id="KW-1185">Reference proteome</keyword>
<dbReference type="GO" id="GO:0006508">
    <property type="term" value="P:proteolysis"/>
    <property type="evidence" value="ECO:0007669"/>
    <property type="project" value="InterPro"/>
</dbReference>
<reference evidence="6" key="1">
    <citation type="submission" date="2021-12" db="EMBL/GenBank/DDBJ databases">
        <title>Prjna785345.</title>
        <authorList>
            <person name="Rujirawat T."/>
            <person name="Krajaejun T."/>
        </authorList>
    </citation>
    <scope>NUCLEOTIDE SEQUENCE</scope>
    <source>
        <strain evidence="6">Pi057C3</strain>
    </source>
</reference>
<dbReference type="InterPro" id="IPR003609">
    <property type="entry name" value="Pan_app"/>
</dbReference>
<dbReference type="GO" id="GO:0016755">
    <property type="term" value="F:aminoacyltransferase activity"/>
    <property type="evidence" value="ECO:0007669"/>
    <property type="project" value="InterPro"/>
</dbReference>
<dbReference type="EMBL" id="JAKCXM010000106">
    <property type="protein sequence ID" value="KAJ0402297.1"/>
    <property type="molecule type" value="Genomic_DNA"/>
</dbReference>
<dbReference type="Gene3D" id="3.50.4.10">
    <property type="entry name" value="Hepatocyte Growth Factor"/>
    <property type="match status" value="2"/>
</dbReference>
<dbReference type="InterPro" id="IPR032048">
    <property type="entry name" value="TGase_elicitor"/>
</dbReference>
<dbReference type="PROSITE" id="PS50948">
    <property type="entry name" value="PAN"/>
    <property type="match status" value="1"/>
</dbReference>
<feature type="chain" id="PRO_5041951732" description="Apple domain-containing protein" evidence="4">
    <location>
        <begin position="20"/>
        <end position="968"/>
    </location>
</feature>
<dbReference type="GO" id="GO:0005576">
    <property type="term" value="C:extracellular region"/>
    <property type="evidence" value="ECO:0007669"/>
    <property type="project" value="InterPro"/>
</dbReference>
<name>A0AAD5M2R6_PYTIN</name>
<keyword evidence="1" id="KW-0677">Repeat</keyword>
<feature type="region of interest" description="Disordered" evidence="3">
    <location>
        <begin position="501"/>
        <end position="759"/>
    </location>
</feature>
<feature type="compositionally biased region" description="Pro residues" evidence="3">
    <location>
        <begin position="446"/>
        <end position="477"/>
    </location>
</feature>
<feature type="signal peptide" evidence="4">
    <location>
        <begin position="1"/>
        <end position="19"/>
    </location>
</feature>
<evidence type="ECO:0000256" key="3">
    <source>
        <dbReference type="SAM" id="MobiDB-lite"/>
    </source>
</evidence>
<proteinExistence type="predicted"/>
<dbReference type="Proteomes" id="UP001209570">
    <property type="component" value="Unassembled WGS sequence"/>
</dbReference>
<protein>
    <recommendedName>
        <fullName evidence="5">Apple domain-containing protein</fullName>
    </recommendedName>
</protein>
<evidence type="ECO:0000256" key="4">
    <source>
        <dbReference type="SAM" id="SignalP"/>
    </source>
</evidence>
<evidence type="ECO:0000313" key="6">
    <source>
        <dbReference type="EMBL" id="KAJ0402297.1"/>
    </source>
</evidence>
<gene>
    <name evidence="6" type="ORF">P43SY_002921</name>
</gene>
<dbReference type="CDD" id="cd01100">
    <property type="entry name" value="APPLE_Factor_XI_like"/>
    <property type="match status" value="2"/>
</dbReference>
<feature type="region of interest" description="Disordered" evidence="3">
    <location>
        <begin position="443"/>
        <end position="482"/>
    </location>
</feature>
<dbReference type="AlphaFoldDB" id="A0AAD5M2R6"/>
<evidence type="ECO:0000259" key="5">
    <source>
        <dbReference type="PROSITE" id="PS50948"/>
    </source>
</evidence>
<accession>A0AAD5M2R6</accession>
<dbReference type="InterPro" id="IPR000177">
    <property type="entry name" value="Apple"/>
</dbReference>
<feature type="compositionally biased region" description="Low complexity" evidence="3">
    <location>
        <begin position="501"/>
        <end position="754"/>
    </location>
</feature>
<dbReference type="SMART" id="SM00223">
    <property type="entry name" value="APPLE"/>
    <property type="match status" value="2"/>
</dbReference>
<feature type="domain" description="Apple" evidence="5">
    <location>
        <begin position="885"/>
        <end position="962"/>
    </location>
</feature>
<organism evidence="6 7">
    <name type="scientific">Pythium insidiosum</name>
    <name type="common">Pythiosis disease agent</name>
    <dbReference type="NCBI Taxonomy" id="114742"/>
    <lineage>
        <taxon>Eukaryota</taxon>
        <taxon>Sar</taxon>
        <taxon>Stramenopiles</taxon>
        <taxon>Oomycota</taxon>
        <taxon>Peronosporomycetes</taxon>
        <taxon>Pythiales</taxon>
        <taxon>Pythiaceae</taxon>
        <taxon>Pythium</taxon>
    </lineage>
</organism>
<keyword evidence="4" id="KW-0732">Signal</keyword>
<keyword evidence="2" id="KW-1015">Disulfide bond</keyword>
<dbReference type="Gene3D" id="3.30.40.240">
    <property type="entry name" value="Transglutaminase elicitor, body domain"/>
    <property type="match status" value="1"/>
</dbReference>
<dbReference type="Pfam" id="PF14295">
    <property type="entry name" value="PAN_4"/>
    <property type="match status" value="2"/>
</dbReference>
<evidence type="ECO:0000256" key="2">
    <source>
        <dbReference type="ARBA" id="ARBA00023157"/>
    </source>
</evidence>
<dbReference type="PANTHER" id="PTHR33946:SF4">
    <property type="entry name" value="COAGULATION FACTOR XI"/>
    <property type="match status" value="1"/>
</dbReference>
<sequence length="968" mass="102869">MVLKLFVALSAGAVALVQSALLETNPTTLVPDVVALDRHHPALGADVPPEIVKFEVKAPDNATAVDVHGRSLEETSRDIQRLEEHFKAPMETRLSEFQKPQYRQASFERAPWPSSYWPIYQDGINARWDPQQQSPAEKYARAFGLDPKAFMDKVSATNGVDSMSRRRQCKETADCASLGDGSICGKREGQANGRCIPGWFGICHAWAPAAILEREPRCAVQQGGVTFQPFDIKALLTEVYDGVQLPTVFTGARFNGPDEPAKLDKYGRYEDAARRDLGPGFFHIAIANIMGRFKQSFIVDVSAGAEVWNQPVRRYDIQEMRKMTPSAAAQTYFGTNRYVFNTAAASVVYVKNQFSWIVEGIENGPLVETGRVEVYTRSATYEYLLELDRKDKVIGGEWVGDSRYNHPDFLWFAISKPGADAATATNIKYKDVQDLLERSIKCEPVTPTPTTPAPTTPTPTTPTPTTPIPTTPNPTTPAPTTVAPVTPEPTTVAPVTPVPTTVAPATPEPTTVAPVTPEPTTVAPATPEPTTVAPTTPEPTTVAPTTPEPTTVAPATPEPTTVAPATPEPTTVAPTTPEPTTVAPTTPEPTTVAPVTPVPTTVTPVTPEPTTVAPVTPEPTTVAPATPEPTTVAPATPEPTTVAPATPEPTTIAPATPEPTTVAPTTPEPTTVAPVTPVPTTVTPVTPEPTTVAPVTPEPTTVAPTTPEPTSVAPATPEPTTVAPTTPEPTTVAPTTPEPTTLTPATPAPTTSTPSVCGQTRPGVDFHGADLRQSYGGSQAECCELCGKTLGCKAYTYIRQSYAGYSICFLKHSVGQIRQRNGAVSGEVATGDATPTPSPSQQTCQTAADGYCGNAIEGTGCCPSGSYCQPWNHWYYQCRPVPVQCTKMQPNVDFHGANLAVIRGLRPGECCKRCGRTRKCTAFTFVAASGYSASSCFLKASTGQPRYKAGAVSGLLATPNQQQQRQGY</sequence>
<evidence type="ECO:0000313" key="7">
    <source>
        <dbReference type="Proteomes" id="UP001209570"/>
    </source>
</evidence>
<evidence type="ECO:0000256" key="1">
    <source>
        <dbReference type="ARBA" id="ARBA00022737"/>
    </source>
</evidence>
<dbReference type="PANTHER" id="PTHR33946">
    <property type="match status" value="1"/>
</dbReference>